<keyword evidence="1" id="KW-0805">Transcription regulation</keyword>
<protein>
    <submittedName>
        <fullName evidence="5">AraC family transcriptional regulator</fullName>
    </submittedName>
</protein>
<evidence type="ECO:0000313" key="6">
    <source>
        <dbReference type="Proteomes" id="UP001299546"/>
    </source>
</evidence>
<dbReference type="EMBL" id="JAJCIS010000005">
    <property type="protein sequence ID" value="MCB7387678.1"/>
    <property type="molecule type" value="Genomic_DNA"/>
</dbReference>
<organism evidence="5 6">
    <name type="scientific">Bariatricus massiliensis</name>
    <dbReference type="NCBI Taxonomy" id="1745713"/>
    <lineage>
        <taxon>Bacteria</taxon>
        <taxon>Bacillati</taxon>
        <taxon>Bacillota</taxon>
        <taxon>Clostridia</taxon>
        <taxon>Lachnospirales</taxon>
        <taxon>Lachnospiraceae</taxon>
        <taxon>Bariatricus</taxon>
    </lineage>
</organism>
<evidence type="ECO:0000256" key="1">
    <source>
        <dbReference type="ARBA" id="ARBA00023015"/>
    </source>
</evidence>
<evidence type="ECO:0000313" key="5">
    <source>
        <dbReference type="EMBL" id="MCB7387678.1"/>
    </source>
</evidence>
<sequence length="278" mass="31787">MLINVENISLDSKLYFHTPTAQAKELYLYPLCVGSYRYLPGYTLERKDYPGYSIMLVLSGQCHITCEEAQADAGPGQVALVSGYKPHAYYTEKGLSACWIHFDGVMAERFYNAIREKKGNVITLAETSNCEKLIKTIYDIYENSRRINEATISKYLTEILTSLLSEEVFESEPAKKIYESIRYMNTHFDQPLTVEMLSSAACLSPYYYIRLFKRVTGSSPHDYLLNLRITHAKYYLKTTEKPVKEIVYLCGFTTESSFCNTFRKRVGSSPTGYRGGSY</sequence>
<dbReference type="InterPro" id="IPR003313">
    <property type="entry name" value="AraC-bd"/>
</dbReference>
<dbReference type="Pfam" id="PF02311">
    <property type="entry name" value="AraC_binding"/>
    <property type="match status" value="1"/>
</dbReference>
<evidence type="ECO:0000259" key="4">
    <source>
        <dbReference type="PROSITE" id="PS01124"/>
    </source>
</evidence>
<comment type="caution">
    <text evidence="5">The sequence shown here is derived from an EMBL/GenBank/DDBJ whole genome shotgun (WGS) entry which is preliminary data.</text>
</comment>
<keyword evidence="2" id="KW-0238">DNA-binding</keyword>
<dbReference type="PANTHER" id="PTHR43280">
    <property type="entry name" value="ARAC-FAMILY TRANSCRIPTIONAL REGULATOR"/>
    <property type="match status" value="1"/>
</dbReference>
<dbReference type="InterPro" id="IPR009057">
    <property type="entry name" value="Homeodomain-like_sf"/>
</dbReference>
<dbReference type="SUPFAM" id="SSF46689">
    <property type="entry name" value="Homeodomain-like"/>
    <property type="match status" value="2"/>
</dbReference>
<name>A0ABS8DGY3_9FIRM</name>
<reference evidence="5 6" key="1">
    <citation type="submission" date="2021-10" db="EMBL/GenBank/DDBJ databases">
        <title>Collection of gut derived symbiotic bacterial strains cultured from healthy donors.</title>
        <authorList>
            <person name="Lin H."/>
            <person name="Littmann E."/>
            <person name="Kohout C."/>
            <person name="Pamer E.G."/>
        </authorList>
    </citation>
    <scope>NUCLEOTIDE SEQUENCE [LARGE SCALE GENOMIC DNA]</scope>
    <source>
        <strain evidence="5 6">DFI.1.165</strain>
    </source>
</reference>
<evidence type="ECO:0000256" key="3">
    <source>
        <dbReference type="ARBA" id="ARBA00023163"/>
    </source>
</evidence>
<dbReference type="InterPro" id="IPR018060">
    <property type="entry name" value="HTH_AraC"/>
</dbReference>
<evidence type="ECO:0000256" key="2">
    <source>
        <dbReference type="ARBA" id="ARBA00023125"/>
    </source>
</evidence>
<dbReference type="Gene3D" id="1.10.10.60">
    <property type="entry name" value="Homeodomain-like"/>
    <property type="match status" value="2"/>
</dbReference>
<dbReference type="InterPro" id="IPR037923">
    <property type="entry name" value="HTH-like"/>
</dbReference>
<dbReference type="PROSITE" id="PS01124">
    <property type="entry name" value="HTH_ARAC_FAMILY_2"/>
    <property type="match status" value="1"/>
</dbReference>
<dbReference type="InterPro" id="IPR014710">
    <property type="entry name" value="RmlC-like_jellyroll"/>
</dbReference>
<dbReference type="PANTHER" id="PTHR43280:SF28">
    <property type="entry name" value="HTH-TYPE TRANSCRIPTIONAL ACTIVATOR RHAS"/>
    <property type="match status" value="1"/>
</dbReference>
<gene>
    <name evidence="5" type="ORF">LIZ65_10310</name>
</gene>
<dbReference type="SUPFAM" id="SSF51215">
    <property type="entry name" value="Regulatory protein AraC"/>
    <property type="match status" value="1"/>
</dbReference>
<dbReference type="Gene3D" id="2.60.120.10">
    <property type="entry name" value="Jelly Rolls"/>
    <property type="match status" value="1"/>
</dbReference>
<proteinExistence type="predicted"/>
<dbReference type="Pfam" id="PF12833">
    <property type="entry name" value="HTH_18"/>
    <property type="match status" value="1"/>
</dbReference>
<keyword evidence="6" id="KW-1185">Reference proteome</keyword>
<feature type="domain" description="HTH araC/xylS-type" evidence="4">
    <location>
        <begin position="178"/>
        <end position="276"/>
    </location>
</feature>
<dbReference type="Proteomes" id="UP001299546">
    <property type="component" value="Unassembled WGS sequence"/>
</dbReference>
<accession>A0ABS8DGY3</accession>
<keyword evidence="3" id="KW-0804">Transcription</keyword>
<dbReference type="RefSeq" id="WP_066737177.1">
    <property type="nucleotide sequence ID" value="NZ_JAJCIQ010000006.1"/>
</dbReference>
<dbReference type="SMART" id="SM00342">
    <property type="entry name" value="HTH_ARAC"/>
    <property type="match status" value="1"/>
</dbReference>